<sequence length="104" mass="12164">MSADSVLRMLLASLTFVLTAGLYAFFYAFGRLKGSFFWELFSFVFALMMMLSGFFLVSCPAFTLFWKFLLIFSIFSYLIIPKAMLWVVKKIHQREEEGRLKTLK</sequence>
<dbReference type="KEGG" id="mkc:kam1_43"/>
<gene>
    <name evidence="2" type="ORF">kam1_43</name>
</gene>
<dbReference type="Proteomes" id="UP000315925">
    <property type="component" value="Chromosome"/>
</dbReference>
<feature type="transmembrane region" description="Helical" evidence="1">
    <location>
        <begin position="6"/>
        <end position="29"/>
    </location>
</feature>
<feature type="transmembrane region" description="Helical" evidence="1">
    <location>
        <begin position="36"/>
        <end position="58"/>
    </location>
</feature>
<keyword evidence="1" id="KW-0812">Transmembrane</keyword>
<dbReference type="AlphaFoldDB" id="A0A516TJG0"/>
<evidence type="ECO:0000313" key="2">
    <source>
        <dbReference type="EMBL" id="QDQ41304.1"/>
    </source>
</evidence>
<evidence type="ECO:0000256" key="1">
    <source>
        <dbReference type="SAM" id="Phobius"/>
    </source>
</evidence>
<name>A0A516TJG0_9BACT</name>
<reference evidence="3" key="1">
    <citation type="submission" date="2019-03" db="EMBL/GenBank/DDBJ databases">
        <title>Complete genome of Methylacidiphilum kamchatkense Kam1.</title>
        <authorList>
            <person name="Kruse T."/>
            <person name="Murarilal Ratnadevi C."/>
            <person name="Erikstad H.-A."/>
            <person name="Birkeland N.-K."/>
        </authorList>
    </citation>
    <scope>NUCLEOTIDE SEQUENCE [LARGE SCALE GENOMIC DNA]</scope>
    <source>
        <strain evidence="3">kam1</strain>
    </source>
</reference>
<dbReference type="RefSeq" id="WP_143958137.1">
    <property type="nucleotide sequence ID" value="NZ_CP037899.1"/>
</dbReference>
<feature type="transmembrane region" description="Helical" evidence="1">
    <location>
        <begin position="64"/>
        <end position="88"/>
    </location>
</feature>
<accession>A0A516TJG0</accession>
<keyword evidence="1" id="KW-0472">Membrane</keyword>
<keyword evidence="1" id="KW-1133">Transmembrane helix</keyword>
<organism evidence="2 3">
    <name type="scientific">Methylacidiphilum kamchatkense Kam1</name>
    <dbReference type="NCBI Taxonomy" id="1202785"/>
    <lineage>
        <taxon>Bacteria</taxon>
        <taxon>Pseudomonadati</taxon>
        <taxon>Verrucomicrobiota</taxon>
        <taxon>Methylacidiphilae</taxon>
        <taxon>Methylacidiphilales</taxon>
        <taxon>Methylacidiphilaceae</taxon>
        <taxon>Methylacidiphilum (ex Ratnadevi et al. 2023)</taxon>
    </lineage>
</organism>
<dbReference type="EMBL" id="CP037899">
    <property type="protein sequence ID" value="QDQ41304.1"/>
    <property type="molecule type" value="Genomic_DNA"/>
</dbReference>
<protein>
    <submittedName>
        <fullName evidence="2">Uncharacterized protein</fullName>
    </submittedName>
</protein>
<proteinExistence type="predicted"/>
<evidence type="ECO:0000313" key="3">
    <source>
        <dbReference type="Proteomes" id="UP000315925"/>
    </source>
</evidence>